<feature type="non-terminal residue" evidence="2">
    <location>
        <position position="1"/>
    </location>
</feature>
<proteinExistence type="predicted"/>
<dbReference type="AlphaFoldDB" id="A0A6J4R6W3"/>
<reference evidence="2" key="1">
    <citation type="submission" date="2020-02" db="EMBL/GenBank/DDBJ databases">
        <authorList>
            <person name="Meier V. D."/>
        </authorList>
    </citation>
    <scope>NUCLEOTIDE SEQUENCE</scope>
    <source>
        <strain evidence="2">AVDCRST_MAG37</strain>
    </source>
</reference>
<evidence type="ECO:0000256" key="1">
    <source>
        <dbReference type="SAM" id="MobiDB-lite"/>
    </source>
</evidence>
<gene>
    <name evidence="2" type="ORF">AVDCRST_MAG37-3466</name>
</gene>
<dbReference type="EMBL" id="CADCVD010000178">
    <property type="protein sequence ID" value="CAA9459034.1"/>
    <property type="molecule type" value="Genomic_DNA"/>
</dbReference>
<feature type="region of interest" description="Disordered" evidence="1">
    <location>
        <begin position="16"/>
        <end position="81"/>
    </location>
</feature>
<feature type="non-terminal residue" evidence="2">
    <location>
        <position position="81"/>
    </location>
</feature>
<protein>
    <submittedName>
        <fullName evidence="2">Uncharacterized protein</fullName>
    </submittedName>
</protein>
<feature type="compositionally biased region" description="Gly residues" evidence="1">
    <location>
        <begin position="23"/>
        <end position="33"/>
    </location>
</feature>
<name>A0A6J4R6W3_9ACTN</name>
<sequence length="81" mass="8669">EAVVEASGRGYRAPLVGESTAGARGGRSRGGVSGRSSLSGYGGRRLLHRGRPAHQRGFLPGRGGRRRRQSLQPRRTCSRTL</sequence>
<feature type="compositionally biased region" description="Basic residues" evidence="1">
    <location>
        <begin position="45"/>
        <end position="54"/>
    </location>
</feature>
<evidence type="ECO:0000313" key="2">
    <source>
        <dbReference type="EMBL" id="CAA9459034.1"/>
    </source>
</evidence>
<accession>A0A6J4R6W3</accession>
<organism evidence="2">
    <name type="scientific">uncultured Rubrobacteraceae bacterium</name>
    <dbReference type="NCBI Taxonomy" id="349277"/>
    <lineage>
        <taxon>Bacteria</taxon>
        <taxon>Bacillati</taxon>
        <taxon>Actinomycetota</taxon>
        <taxon>Rubrobacteria</taxon>
        <taxon>Rubrobacterales</taxon>
        <taxon>Rubrobacteraceae</taxon>
        <taxon>environmental samples</taxon>
    </lineage>
</organism>